<dbReference type="Pfam" id="PF00067">
    <property type="entry name" value="p450"/>
    <property type="match status" value="1"/>
</dbReference>
<evidence type="ECO:0000256" key="3">
    <source>
        <dbReference type="ARBA" id="ARBA00010617"/>
    </source>
</evidence>
<evidence type="ECO:0008006" key="13">
    <source>
        <dbReference type="Google" id="ProtNLM"/>
    </source>
</evidence>
<dbReference type="Gene3D" id="1.10.630.10">
    <property type="entry name" value="Cytochrome P450"/>
    <property type="match status" value="1"/>
</dbReference>
<dbReference type="GO" id="GO:0016705">
    <property type="term" value="F:oxidoreductase activity, acting on paired donors, with incorporation or reduction of molecular oxygen"/>
    <property type="evidence" value="ECO:0007669"/>
    <property type="project" value="InterPro"/>
</dbReference>
<evidence type="ECO:0000256" key="5">
    <source>
        <dbReference type="ARBA" id="ARBA00022723"/>
    </source>
</evidence>
<keyword evidence="12" id="KW-1185">Reference proteome</keyword>
<name>A0A8H5CMH7_9AGAR</name>
<sequence>MTEMSPLSLAALLIVVSSVAISIWLRTRNSKYPPGPPSKPLIGNILHAPNHGAWKVFTEWSKTYGNLVFLHGLGNKVLVVNNIELIAELFEQRWSTYSHRPTFTVVGELMGVDQSLALMPYCDEWRESRKLTGIALNPGAIKKYQVLQEDITALLNKEILDSPEDFFQHVRLAAGRVALSVTYGIHAQNIRDPFIADAEECMDIMGRGMNPGAFLADLIPILKYLPSWVPFQKEAARGKEVVLKTVELPYLAVKEMIADGTARPSFAKDLLDLGNIDPVFDHRAMWSTSAMYGAGTETTYATTLTFLLAMTINQDVQRRAQDEIDSVIGTDRMPTIRDAQKLPYTMAVIKETMRWHPSVPLSIPRRTAQDDIVNGYFIPKDTVVIPNLWAISRDTKDPEQFNPDRFLNSSDTTTDPSAWIFGIGRRICPGRHLAEASLMAIIPGILSAFDISPKNSETLEAKFTSKHISIPEKFQCQILPRSLEKEELIKTRASEARLG</sequence>
<keyword evidence="5 9" id="KW-0479">Metal-binding</keyword>
<keyword evidence="8 10" id="KW-0503">Monooxygenase</keyword>
<comment type="pathway">
    <text evidence="2">Secondary metabolite biosynthesis.</text>
</comment>
<dbReference type="AlphaFoldDB" id="A0A8H5CMH7"/>
<dbReference type="SUPFAM" id="SSF48264">
    <property type="entry name" value="Cytochrome P450"/>
    <property type="match status" value="1"/>
</dbReference>
<reference evidence="11 12" key="1">
    <citation type="journal article" date="2020" name="ISME J.">
        <title>Uncovering the hidden diversity of litter-decomposition mechanisms in mushroom-forming fungi.</title>
        <authorList>
            <person name="Floudas D."/>
            <person name="Bentzer J."/>
            <person name="Ahren D."/>
            <person name="Johansson T."/>
            <person name="Persson P."/>
            <person name="Tunlid A."/>
        </authorList>
    </citation>
    <scope>NUCLEOTIDE SEQUENCE [LARGE SCALE GENOMIC DNA]</scope>
    <source>
        <strain evidence="11 12">CBS 291.85</strain>
    </source>
</reference>
<evidence type="ECO:0000256" key="2">
    <source>
        <dbReference type="ARBA" id="ARBA00005179"/>
    </source>
</evidence>
<evidence type="ECO:0000313" key="11">
    <source>
        <dbReference type="EMBL" id="KAF5344480.1"/>
    </source>
</evidence>
<evidence type="ECO:0000313" key="12">
    <source>
        <dbReference type="Proteomes" id="UP000559256"/>
    </source>
</evidence>
<evidence type="ECO:0000256" key="9">
    <source>
        <dbReference type="PIRSR" id="PIRSR602401-1"/>
    </source>
</evidence>
<comment type="caution">
    <text evidence="11">The sequence shown here is derived from an EMBL/GenBank/DDBJ whole genome shotgun (WGS) entry which is preliminary data.</text>
</comment>
<dbReference type="PROSITE" id="PS00086">
    <property type="entry name" value="CYTOCHROME_P450"/>
    <property type="match status" value="1"/>
</dbReference>
<dbReference type="GO" id="GO:0005506">
    <property type="term" value="F:iron ion binding"/>
    <property type="evidence" value="ECO:0007669"/>
    <property type="project" value="InterPro"/>
</dbReference>
<keyword evidence="4 9" id="KW-0349">Heme</keyword>
<comment type="similarity">
    <text evidence="3 10">Belongs to the cytochrome P450 family.</text>
</comment>
<dbReference type="Proteomes" id="UP000559256">
    <property type="component" value="Unassembled WGS sequence"/>
</dbReference>
<evidence type="ECO:0000256" key="1">
    <source>
        <dbReference type="ARBA" id="ARBA00001971"/>
    </source>
</evidence>
<dbReference type="InterPro" id="IPR002401">
    <property type="entry name" value="Cyt_P450_E_grp-I"/>
</dbReference>
<evidence type="ECO:0000256" key="6">
    <source>
        <dbReference type="ARBA" id="ARBA00023002"/>
    </source>
</evidence>
<comment type="cofactor">
    <cofactor evidence="1 9">
        <name>heme</name>
        <dbReference type="ChEBI" id="CHEBI:30413"/>
    </cofactor>
</comment>
<dbReference type="InterPro" id="IPR036396">
    <property type="entry name" value="Cyt_P450_sf"/>
</dbReference>
<keyword evidence="6 10" id="KW-0560">Oxidoreductase</keyword>
<evidence type="ECO:0000256" key="10">
    <source>
        <dbReference type="RuleBase" id="RU000461"/>
    </source>
</evidence>
<dbReference type="PANTHER" id="PTHR46300:SF7">
    <property type="entry name" value="P450, PUTATIVE (EUROFUNG)-RELATED"/>
    <property type="match status" value="1"/>
</dbReference>
<dbReference type="GO" id="GO:0004497">
    <property type="term" value="F:monooxygenase activity"/>
    <property type="evidence" value="ECO:0007669"/>
    <property type="project" value="UniProtKB-KW"/>
</dbReference>
<gene>
    <name evidence="11" type="ORF">D9758_014138</name>
</gene>
<dbReference type="CDD" id="cd11065">
    <property type="entry name" value="CYP64-like"/>
    <property type="match status" value="1"/>
</dbReference>
<evidence type="ECO:0000256" key="7">
    <source>
        <dbReference type="ARBA" id="ARBA00023004"/>
    </source>
</evidence>
<evidence type="ECO:0000256" key="8">
    <source>
        <dbReference type="ARBA" id="ARBA00023033"/>
    </source>
</evidence>
<dbReference type="EMBL" id="JAACJM010000124">
    <property type="protein sequence ID" value="KAF5344480.1"/>
    <property type="molecule type" value="Genomic_DNA"/>
</dbReference>
<proteinExistence type="inferred from homology"/>
<accession>A0A8H5CMH7</accession>
<organism evidence="11 12">
    <name type="scientific">Tetrapyrgos nigripes</name>
    <dbReference type="NCBI Taxonomy" id="182062"/>
    <lineage>
        <taxon>Eukaryota</taxon>
        <taxon>Fungi</taxon>
        <taxon>Dikarya</taxon>
        <taxon>Basidiomycota</taxon>
        <taxon>Agaricomycotina</taxon>
        <taxon>Agaricomycetes</taxon>
        <taxon>Agaricomycetidae</taxon>
        <taxon>Agaricales</taxon>
        <taxon>Marasmiineae</taxon>
        <taxon>Marasmiaceae</taxon>
        <taxon>Tetrapyrgos</taxon>
    </lineage>
</organism>
<dbReference type="OrthoDB" id="2789670at2759"/>
<dbReference type="PRINTS" id="PR00463">
    <property type="entry name" value="EP450I"/>
</dbReference>
<dbReference type="PANTHER" id="PTHR46300">
    <property type="entry name" value="P450, PUTATIVE (EUROFUNG)-RELATED-RELATED"/>
    <property type="match status" value="1"/>
</dbReference>
<protein>
    <recommendedName>
        <fullName evidence="13">Cytochrome P450</fullName>
    </recommendedName>
</protein>
<dbReference type="InterPro" id="IPR050364">
    <property type="entry name" value="Cytochrome_P450_fung"/>
</dbReference>
<feature type="binding site" description="axial binding residue" evidence="9">
    <location>
        <position position="428"/>
    </location>
    <ligand>
        <name>heme</name>
        <dbReference type="ChEBI" id="CHEBI:30413"/>
    </ligand>
    <ligandPart>
        <name>Fe</name>
        <dbReference type="ChEBI" id="CHEBI:18248"/>
    </ligandPart>
</feature>
<dbReference type="GO" id="GO:0020037">
    <property type="term" value="F:heme binding"/>
    <property type="evidence" value="ECO:0007669"/>
    <property type="project" value="InterPro"/>
</dbReference>
<dbReference type="InterPro" id="IPR001128">
    <property type="entry name" value="Cyt_P450"/>
</dbReference>
<keyword evidence="7 9" id="KW-0408">Iron</keyword>
<evidence type="ECO:0000256" key="4">
    <source>
        <dbReference type="ARBA" id="ARBA00022617"/>
    </source>
</evidence>
<dbReference type="PRINTS" id="PR00385">
    <property type="entry name" value="P450"/>
</dbReference>
<dbReference type="InterPro" id="IPR017972">
    <property type="entry name" value="Cyt_P450_CS"/>
</dbReference>